<keyword evidence="3" id="KW-0285">Flavoprotein</keyword>
<dbReference type="PROSITE" id="PS00677">
    <property type="entry name" value="DAO"/>
    <property type="match status" value="1"/>
</dbReference>
<comment type="cofactor">
    <cofactor evidence="1 9">
        <name>FAD</name>
        <dbReference type="ChEBI" id="CHEBI:57692"/>
    </cofactor>
</comment>
<evidence type="ECO:0000256" key="3">
    <source>
        <dbReference type="ARBA" id="ARBA00022630"/>
    </source>
</evidence>
<gene>
    <name evidence="11" type="primary">aao</name>
    <name evidence="11" type="ORF">GCM10017581_046390</name>
</gene>
<dbReference type="SUPFAM" id="SSF54373">
    <property type="entry name" value="FAD-linked reductases, C-terminal domain"/>
    <property type="match status" value="1"/>
</dbReference>
<feature type="binding site" evidence="9">
    <location>
        <position position="245"/>
    </location>
    <ligand>
        <name>D-dopa</name>
        <dbReference type="ChEBI" id="CHEBI:149689"/>
    </ligand>
</feature>
<evidence type="ECO:0000256" key="4">
    <source>
        <dbReference type="ARBA" id="ARBA00022827"/>
    </source>
</evidence>
<dbReference type="InterPro" id="IPR006076">
    <property type="entry name" value="FAD-dep_OxRdtase"/>
</dbReference>
<dbReference type="PIRSF" id="PIRSF000189">
    <property type="entry name" value="D-aa_oxidase"/>
    <property type="match status" value="1"/>
</dbReference>
<dbReference type="PRINTS" id="PR00420">
    <property type="entry name" value="RNGMNOXGNASE"/>
</dbReference>
<dbReference type="GO" id="GO:0005737">
    <property type="term" value="C:cytoplasm"/>
    <property type="evidence" value="ECO:0007669"/>
    <property type="project" value="TreeGrafter"/>
</dbReference>
<reference evidence="11" key="1">
    <citation type="journal article" date="2014" name="Int. J. Syst. Evol. Microbiol.">
        <title>Complete genome sequence of Corynebacterium casei LMG S-19264T (=DSM 44701T), isolated from a smear-ripened cheese.</title>
        <authorList>
            <consortium name="US DOE Joint Genome Institute (JGI-PGF)"/>
            <person name="Walter F."/>
            <person name="Albersmeier A."/>
            <person name="Kalinowski J."/>
            <person name="Ruckert C."/>
        </authorList>
    </citation>
    <scope>NUCLEOTIDE SEQUENCE</scope>
    <source>
        <strain evidence="11">VKM Ac-1321</strain>
    </source>
</reference>
<name>A0A9W6KIU7_9ACTN</name>
<dbReference type="Proteomes" id="UP001143480">
    <property type="component" value="Unassembled WGS sequence"/>
</dbReference>
<evidence type="ECO:0000259" key="10">
    <source>
        <dbReference type="Pfam" id="PF01266"/>
    </source>
</evidence>
<evidence type="ECO:0000256" key="1">
    <source>
        <dbReference type="ARBA" id="ARBA00001974"/>
    </source>
</evidence>
<evidence type="ECO:0000313" key="12">
    <source>
        <dbReference type="Proteomes" id="UP001143480"/>
    </source>
</evidence>
<accession>A0A9W6KIU7</accession>
<organism evidence="11 12">
    <name type="scientific">Dactylosporangium matsuzakiense</name>
    <dbReference type="NCBI Taxonomy" id="53360"/>
    <lineage>
        <taxon>Bacteria</taxon>
        <taxon>Bacillati</taxon>
        <taxon>Actinomycetota</taxon>
        <taxon>Actinomycetes</taxon>
        <taxon>Micromonosporales</taxon>
        <taxon>Micromonosporaceae</taxon>
        <taxon>Dactylosporangium</taxon>
    </lineage>
</organism>
<evidence type="ECO:0000256" key="5">
    <source>
        <dbReference type="ARBA" id="ARBA00023002"/>
    </source>
</evidence>
<proteinExistence type="inferred from homology"/>
<dbReference type="GO" id="GO:0019478">
    <property type="term" value="P:D-amino acid catabolic process"/>
    <property type="evidence" value="ECO:0007669"/>
    <property type="project" value="TreeGrafter"/>
</dbReference>
<evidence type="ECO:0000256" key="2">
    <source>
        <dbReference type="ARBA" id="ARBA00006730"/>
    </source>
</evidence>
<comment type="catalytic activity">
    <reaction evidence="8">
        <text>a D-alpha-amino acid + O2 + H2O = a 2-oxocarboxylate + H2O2 + NH4(+)</text>
        <dbReference type="Rhea" id="RHEA:21816"/>
        <dbReference type="ChEBI" id="CHEBI:15377"/>
        <dbReference type="ChEBI" id="CHEBI:15379"/>
        <dbReference type="ChEBI" id="CHEBI:16240"/>
        <dbReference type="ChEBI" id="CHEBI:28938"/>
        <dbReference type="ChEBI" id="CHEBI:35179"/>
        <dbReference type="ChEBI" id="CHEBI:59871"/>
        <dbReference type="EC" id="1.4.3.3"/>
    </reaction>
    <physiologicalReaction direction="left-to-right" evidence="8">
        <dbReference type="Rhea" id="RHEA:21817"/>
    </physiologicalReaction>
</comment>
<dbReference type="GO" id="GO:0003884">
    <property type="term" value="F:D-amino-acid oxidase activity"/>
    <property type="evidence" value="ECO:0007669"/>
    <property type="project" value="UniProtKB-EC"/>
</dbReference>
<evidence type="ECO:0000256" key="9">
    <source>
        <dbReference type="PIRSR" id="PIRSR000189-1"/>
    </source>
</evidence>
<dbReference type="InterPro" id="IPR023209">
    <property type="entry name" value="DAO"/>
</dbReference>
<dbReference type="Gene3D" id="3.40.50.720">
    <property type="entry name" value="NAD(P)-binding Rossmann-like Domain"/>
    <property type="match status" value="1"/>
</dbReference>
<feature type="binding site" evidence="9">
    <location>
        <position position="184"/>
    </location>
    <ligand>
        <name>FAD</name>
        <dbReference type="ChEBI" id="CHEBI:57692"/>
    </ligand>
</feature>
<dbReference type="PANTHER" id="PTHR11530">
    <property type="entry name" value="D-AMINO ACID OXIDASE"/>
    <property type="match status" value="1"/>
</dbReference>
<reference evidence="11" key="2">
    <citation type="submission" date="2023-01" db="EMBL/GenBank/DDBJ databases">
        <authorList>
            <person name="Sun Q."/>
            <person name="Evtushenko L."/>
        </authorList>
    </citation>
    <scope>NUCLEOTIDE SEQUENCE</scope>
    <source>
        <strain evidence="11">VKM Ac-1321</strain>
    </source>
</reference>
<comment type="similarity">
    <text evidence="2">Belongs to the DAMOX/DASOX family.</text>
</comment>
<evidence type="ECO:0000256" key="8">
    <source>
        <dbReference type="ARBA" id="ARBA00049547"/>
    </source>
</evidence>
<feature type="binding site" evidence="9">
    <location>
        <position position="300"/>
    </location>
    <ligand>
        <name>D-dopa</name>
        <dbReference type="ChEBI" id="CHEBI:149689"/>
    </ligand>
</feature>
<dbReference type="SUPFAM" id="SSF51971">
    <property type="entry name" value="Nucleotide-binding domain"/>
    <property type="match status" value="1"/>
</dbReference>
<feature type="domain" description="FAD dependent oxidoreductase" evidence="10">
    <location>
        <begin position="36"/>
        <end position="339"/>
    </location>
</feature>
<dbReference type="Gene3D" id="3.30.9.10">
    <property type="entry name" value="D-Amino Acid Oxidase, subunit A, domain 2"/>
    <property type="match status" value="1"/>
</dbReference>
<evidence type="ECO:0000256" key="7">
    <source>
        <dbReference type="ARBA" id="ARBA00039751"/>
    </source>
</evidence>
<dbReference type="EC" id="1.4.3.3" evidence="6"/>
<feature type="binding site" evidence="9">
    <location>
        <position position="326"/>
    </location>
    <ligand>
        <name>D-dopa</name>
        <dbReference type="ChEBI" id="CHEBI:149689"/>
    </ligand>
</feature>
<sequence length="352" mass="37895">MGSAPARCWPHHCQINTYIDLLSVYLIGVGSFSDGVVVVGAGVTGLTTAVHLAENGLSVVVYSRDRPGETTSCAAAAFWGPHMVDDDRAKRWGLFTLERLIELAAQPGTGVEMLWGVEAERVPGLPSGYLSWLPDVRDCGPRELPDGFRRGWRYETPVVEMPEYLSHLEERFRLAGGRIEIAEVASLSELADTAAVIVNCAGHGAGVLASDGELEAVRGEIVVVEMPGLSEFFIELDDGSNELTYFVPQGDRVVLGGTWYPGRADTAVDWSAAREIVRRCARIEPRLSDAKILDVRVGIRPVRSKVRLERVDLDGAIVIHNYGHGGGGVGLSWGCARDAFELVTAKASVGGA</sequence>
<protein>
    <recommendedName>
        <fullName evidence="7">D-amino-acid oxidase</fullName>
        <ecNumber evidence="6">1.4.3.3</ecNumber>
    </recommendedName>
</protein>
<dbReference type="EMBL" id="BSFP01000027">
    <property type="protein sequence ID" value="GLL02897.1"/>
    <property type="molecule type" value="Genomic_DNA"/>
</dbReference>
<keyword evidence="5" id="KW-0560">Oxidoreductase</keyword>
<dbReference type="InterPro" id="IPR006181">
    <property type="entry name" value="D-amino_acid_oxidase_CS"/>
</dbReference>
<keyword evidence="4 9" id="KW-0274">FAD</keyword>
<evidence type="ECO:0000313" key="11">
    <source>
        <dbReference type="EMBL" id="GLL02897.1"/>
    </source>
</evidence>
<dbReference type="Pfam" id="PF01266">
    <property type="entry name" value="DAO"/>
    <property type="match status" value="1"/>
</dbReference>
<keyword evidence="12" id="KW-1185">Reference proteome</keyword>
<dbReference type="GO" id="GO:0071949">
    <property type="term" value="F:FAD binding"/>
    <property type="evidence" value="ECO:0007669"/>
    <property type="project" value="InterPro"/>
</dbReference>
<dbReference type="PANTHER" id="PTHR11530:SF11">
    <property type="entry name" value="D-ASPARTATE OXIDASE"/>
    <property type="match status" value="1"/>
</dbReference>
<evidence type="ECO:0000256" key="6">
    <source>
        <dbReference type="ARBA" id="ARBA00039101"/>
    </source>
</evidence>
<comment type="caution">
    <text evidence="11">The sequence shown here is derived from an EMBL/GenBank/DDBJ whole genome shotgun (WGS) entry which is preliminary data.</text>
</comment>
<feature type="binding site" evidence="9">
    <location>
        <begin position="71"/>
        <end position="72"/>
    </location>
    <ligand>
        <name>FAD</name>
        <dbReference type="ChEBI" id="CHEBI:57692"/>
    </ligand>
</feature>
<dbReference type="AlphaFoldDB" id="A0A9W6KIU7"/>